<dbReference type="AlphaFoldDB" id="A0A8K0XM17"/>
<organism evidence="2 3">
    <name type="scientific">Cristinia sonorae</name>
    <dbReference type="NCBI Taxonomy" id="1940300"/>
    <lineage>
        <taxon>Eukaryota</taxon>
        <taxon>Fungi</taxon>
        <taxon>Dikarya</taxon>
        <taxon>Basidiomycota</taxon>
        <taxon>Agaricomycotina</taxon>
        <taxon>Agaricomycetes</taxon>
        <taxon>Agaricomycetidae</taxon>
        <taxon>Agaricales</taxon>
        <taxon>Pleurotineae</taxon>
        <taxon>Stephanosporaceae</taxon>
        <taxon>Cristinia</taxon>
    </lineage>
</organism>
<evidence type="ECO:0000313" key="2">
    <source>
        <dbReference type="EMBL" id="KAH8091010.1"/>
    </source>
</evidence>
<feature type="region of interest" description="Disordered" evidence="1">
    <location>
        <begin position="223"/>
        <end position="326"/>
    </location>
</feature>
<dbReference type="Proteomes" id="UP000813824">
    <property type="component" value="Unassembled WGS sequence"/>
</dbReference>
<accession>A0A8K0XM17</accession>
<evidence type="ECO:0000313" key="3">
    <source>
        <dbReference type="Proteomes" id="UP000813824"/>
    </source>
</evidence>
<reference evidence="2" key="1">
    <citation type="journal article" date="2021" name="New Phytol.">
        <title>Evolutionary innovations through gain and loss of genes in the ectomycorrhizal Boletales.</title>
        <authorList>
            <person name="Wu G."/>
            <person name="Miyauchi S."/>
            <person name="Morin E."/>
            <person name="Kuo A."/>
            <person name="Drula E."/>
            <person name="Varga T."/>
            <person name="Kohler A."/>
            <person name="Feng B."/>
            <person name="Cao Y."/>
            <person name="Lipzen A."/>
            <person name="Daum C."/>
            <person name="Hundley H."/>
            <person name="Pangilinan J."/>
            <person name="Johnson J."/>
            <person name="Barry K."/>
            <person name="LaButti K."/>
            <person name="Ng V."/>
            <person name="Ahrendt S."/>
            <person name="Min B."/>
            <person name="Choi I.G."/>
            <person name="Park H."/>
            <person name="Plett J.M."/>
            <person name="Magnuson J."/>
            <person name="Spatafora J.W."/>
            <person name="Nagy L.G."/>
            <person name="Henrissat B."/>
            <person name="Grigoriev I.V."/>
            <person name="Yang Z.L."/>
            <person name="Xu J."/>
            <person name="Martin F.M."/>
        </authorList>
    </citation>
    <scope>NUCLEOTIDE SEQUENCE</scope>
    <source>
        <strain evidence="2">KKN 215</strain>
    </source>
</reference>
<name>A0A8K0XM17_9AGAR</name>
<protein>
    <submittedName>
        <fullName evidence="2">Uncharacterized protein</fullName>
    </submittedName>
</protein>
<evidence type="ECO:0000256" key="1">
    <source>
        <dbReference type="SAM" id="MobiDB-lite"/>
    </source>
</evidence>
<feature type="compositionally biased region" description="Basic residues" evidence="1">
    <location>
        <begin position="285"/>
        <end position="302"/>
    </location>
</feature>
<sequence length="360" mass="40289">MADLKITIGKAGAGRFSREDRRGDESDSRLASQSLILVCPGKLEEEEKIRLAKIASSPPASRSFSGEVLLVDFSVNLRCSSFPSPNSKSLRARVLIVVYNAPRELLQVNYRTADPGPRLILARRTRVCLENILFVATDTEIFTRRLSAQSCGRGPVVTNDRFLRRPLSPNGRASRAKVKGEYKILHDLCRQRKVTNARRGILHHDYLCASLLPHLRSDRRHFLPSSIEPRNPLPQQRRKMCSPHCRDASLPRVTLSQNASASRNREIACAKSTRSRNPNWPRGNGRSRVRSLPRWTMRKMRSVRCGQAGDSNDRSPPGTNSRRAPIDVFKNVHGRVALGEARSITGAFDDRRKGGAVFVG</sequence>
<gene>
    <name evidence="2" type="ORF">BXZ70DRAFT_489490</name>
</gene>
<comment type="caution">
    <text evidence="2">The sequence shown here is derived from an EMBL/GenBank/DDBJ whole genome shotgun (WGS) entry which is preliminary data.</text>
</comment>
<keyword evidence="3" id="KW-1185">Reference proteome</keyword>
<dbReference type="EMBL" id="JAEVFJ010000037">
    <property type="protein sequence ID" value="KAH8091010.1"/>
    <property type="molecule type" value="Genomic_DNA"/>
</dbReference>
<proteinExistence type="predicted"/>